<dbReference type="OrthoDB" id="2496395at2759"/>
<accession>A0A6S7G8D8</accession>
<dbReference type="Proteomes" id="UP001152795">
    <property type="component" value="Unassembled WGS sequence"/>
</dbReference>
<protein>
    <recommendedName>
        <fullName evidence="1">DUF6589 domain-containing protein</fullName>
    </recommendedName>
</protein>
<comment type="caution">
    <text evidence="2">The sequence shown here is derived from an EMBL/GenBank/DDBJ whole genome shotgun (WGS) entry which is preliminary data.</text>
</comment>
<dbReference type="EMBL" id="CACRXK020001264">
    <property type="protein sequence ID" value="CAB3988005.1"/>
    <property type="molecule type" value="Genomic_DNA"/>
</dbReference>
<feature type="domain" description="DUF6589" evidence="1">
    <location>
        <begin position="168"/>
        <end position="585"/>
    </location>
</feature>
<dbReference type="AlphaFoldDB" id="A0A6S7G8D8"/>
<keyword evidence="3" id="KW-1185">Reference proteome</keyword>
<sequence>MLVCCTFKQIANAAWRSKHIRKHLTVYMLQEIDKECSNLCSRKNPSYLRSPSKQKMLDFSFERENEELEKRVPLFYSVLVAGGCNNKKTEKCSWIPAVGMAASVLLRNRSPYMNAVQLMLACYARFAPLRLVTSPTHLYKKLEEFGRGYDNAVKEMVQTDCKWFAETFMGVIFESENDADGIQKILKELHQYVPYAGEGDERRYCSQGIVGDQLTVERVVNAHVTRSNGFTPGERMDGLHCEIADWHAGNKALNVLFSHLYNPVSAADKCTMFSDRNLINRRSFKKDVDSAVNANRRFFTLEIQSRVVAAGMIELGMESLEEEPDTLNNVETWNNKDKKEYLTKLSTSIVDKYILDEVKHEKIAKAVKQLEERELRDSKDRTLDGRYKCRFPGCKKTFQSDGKWRQSHEQSHSPPVSIQEQPLLTEIHNDVVQDDMYNYQKALLDYGMVILNFFDAISEGDGTRIIRNWKFLLLYLHHDKGSDKYALEGLYLLFQINARAFESKSCPSTYLEQIFQTQEYNGWQHSSRSCALEFINRVFKDVLKKLGPNASKKSIARIYHALGITKQLTDNFDESMLLYKRSGKHVRKSEKADMEKISSELLSQNALTITPGRSYGCFSKVEPTLLSGFNLQKYFSWINDHKQYMILHRKAR</sequence>
<proteinExistence type="predicted"/>
<evidence type="ECO:0000259" key="1">
    <source>
        <dbReference type="Pfam" id="PF20231"/>
    </source>
</evidence>
<reference evidence="2" key="1">
    <citation type="submission" date="2020-04" db="EMBL/GenBank/DDBJ databases">
        <authorList>
            <person name="Alioto T."/>
            <person name="Alioto T."/>
            <person name="Gomez Garrido J."/>
        </authorList>
    </citation>
    <scope>NUCLEOTIDE SEQUENCE</scope>
    <source>
        <strain evidence="2">A484AB</strain>
    </source>
</reference>
<evidence type="ECO:0000313" key="2">
    <source>
        <dbReference type="EMBL" id="CAB3988005.1"/>
    </source>
</evidence>
<dbReference type="Pfam" id="PF20231">
    <property type="entry name" value="DUF6589"/>
    <property type="match status" value="1"/>
</dbReference>
<name>A0A6S7G8D8_PARCT</name>
<evidence type="ECO:0000313" key="3">
    <source>
        <dbReference type="Proteomes" id="UP001152795"/>
    </source>
</evidence>
<organism evidence="2 3">
    <name type="scientific">Paramuricea clavata</name>
    <name type="common">Red gorgonian</name>
    <name type="synonym">Violescent sea-whip</name>
    <dbReference type="NCBI Taxonomy" id="317549"/>
    <lineage>
        <taxon>Eukaryota</taxon>
        <taxon>Metazoa</taxon>
        <taxon>Cnidaria</taxon>
        <taxon>Anthozoa</taxon>
        <taxon>Octocorallia</taxon>
        <taxon>Malacalcyonacea</taxon>
        <taxon>Plexauridae</taxon>
        <taxon>Paramuricea</taxon>
    </lineage>
</organism>
<gene>
    <name evidence="2" type="ORF">PACLA_8A071974</name>
</gene>
<dbReference type="InterPro" id="IPR046496">
    <property type="entry name" value="DUF6589"/>
</dbReference>